<dbReference type="KEGG" id="brv:CFK39_02960"/>
<protein>
    <submittedName>
        <fullName evidence="1">Uncharacterized protein</fullName>
    </submittedName>
</protein>
<keyword evidence="2" id="KW-1185">Reference proteome</keyword>
<evidence type="ECO:0000313" key="2">
    <source>
        <dbReference type="Proteomes" id="UP000198398"/>
    </source>
</evidence>
<dbReference type="EMBL" id="CP022316">
    <property type="protein sequence ID" value="ASK64966.1"/>
    <property type="molecule type" value="Genomic_DNA"/>
</dbReference>
<reference evidence="2" key="1">
    <citation type="submission" date="2017-07" db="EMBL/GenBank/DDBJ databases">
        <title>Brachybacterium sp. VR2415.</title>
        <authorList>
            <person name="Tak E.J."/>
            <person name="Bae J.-W."/>
        </authorList>
    </citation>
    <scope>NUCLEOTIDE SEQUENCE [LARGE SCALE GENOMIC DNA]</scope>
    <source>
        <strain evidence="2">VR2415</strain>
    </source>
</reference>
<organism evidence="1 2">
    <name type="scientific">Brachybacterium avium</name>
    <dbReference type="NCBI Taxonomy" id="2017485"/>
    <lineage>
        <taxon>Bacteria</taxon>
        <taxon>Bacillati</taxon>
        <taxon>Actinomycetota</taxon>
        <taxon>Actinomycetes</taxon>
        <taxon>Micrococcales</taxon>
        <taxon>Dermabacteraceae</taxon>
        <taxon>Brachybacterium</taxon>
    </lineage>
</organism>
<proteinExistence type="predicted"/>
<accession>A0A220UAL5</accession>
<evidence type="ECO:0000313" key="1">
    <source>
        <dbReference type="EMBL" id="ASK64966.1"/>
    </source>
</evidence>
<gene>
    <name evidence="1" type="ORF">CFK39_02960</name>
</gene>
<name>A0A220UAL5_9MICO</name>
<sequence>MKPTWAPRVVAVSSSPEPTTAAEVIMPGPRKRSFPPSRRGGSVICEPSIRYGSISAPSVVVRGELTVSAVLGGGAVVDIDGSPRGLDGMAEVPRDRCATVQLRAATYQIGR</sequence>
<dbReference type="AlphaFoldDB" id="A0A220UAL5"/>
<dbReference type="Proteomes" id="UP000198398">
    <property type="component" value="Chromosome"/>
</dbReference>